<reference evidence="1" key="2">
    <citation type="submission" date="2020-10" db="EMBL/GenBank/DDBJ databases">
        <title>Comparative genomics of the Acetobacterium genus.</title>
        <authorList>
            <person name="Marshall C."/>
            <person name="May H."/>
            <person name="Norman S."/>
        </authorList>
    </citation>
    <scope>NUCLEOTIDE SEQUENCE</scope>
    <source>
        <strain evidence="1">DER-2019</strain>
    </source>
</reference>
<organism evidence="1 2">
    <name type="scientific">Acetobacterium paludosum</name>
    <dbReference type="NCBI Taxonomy" id="52693"/>
    <lineage>
        <taxon>Bacteria</taxon>
        <taxon>Bacillati</taxon>
        <taxon>Bacillota</taxon>
        <taxon>Clostridia</taxon>
        <taxon>Eubacteriales</taxon>
        <taxon>Eubacteriaceae</taxon>
        <taxon>Acetobacterium</taxon>
    </lineage>
</organism>
<accession>A0A923HS87</accession>
<sequence length="116" mass="13653">MGLDQYQNFSVIEHLPSKEFSVVEADYYADLIFYQAFLCIINPWSLEDEALDDLTRFYLSVADDMSMTIIFIKEVRLPQILEKEILAYRDFSELESELENVITSAYQKYLKKNIVC</sequence>
<dbReference type="AlphaFoldDB" id="A0A923HS87"/>
<dbReference type="EMBL" id="WJBD01000004">
    <property type="protein sequence ID" value="MBC3887708.1"/>
    <property type="molecule type" value="Genomic_DNA"/>
</dbReference>
<reference evidence="1" key="1">
    <citation type="submission" date="2019-10" db="EMBL/GenBank/DDBJ databases">
        <authorList>
            <person name="Ross D.E."/>
            <person name="Gulliver D."/>
        </authorList>
    </citation>
    <scope>NUCLEOTIDE SEQUENCE</scope>
    <source>
        <strain evidence="1">DER-2019</strain>
    </source>
</reference>
<protein>
    <submittedName>
        <fullName evidence="1">Uncharacterized protein</fullName>
    </submittedName>
</protein>
<evidence type="ECO:0000313" key="1">
    <source>
        <dbReference type="EMBL" id="MBC3887708.1"/>
    </source>
</evidence>
<proteinExistence type="predicted"/>
<evidence type="ECO:0000313" key="2">
    <source>
        <dbReference type="Proteomes" id="UP000616595"/>
    </source>
</evidence>
<comment type="caution">
    <text evidence="1">The sequence shown here is derived from an EMBL/GenBank/DDBJ whole genome shotgun (WGS) entry which is preliminary data.</text>
</comment>
<dbReference type="Proteomes" id="UP000616595">
    <property type="component" value="Unassembled WGS sequence"/>
</dbReference>
<dbReference type="RefSeq" id="WP_148566694.1">
    <property type="nucleotide sequence ID" value="NZ_RXYA01000005.1"/>
</dbReference>
<keyword evidence="2" id="KW-1185">Reference proteome</keyword>
<gene>
    <name evidence="1" type="ORF">GH810_05235</name>
</gene>
<name>A0A923HS87_9FIRM</name>